<accession>A0ABT4A5S0</accession>
<name>A0ABT4A5S0_9BACT</name>
<dbReference type="RefSeq" id="WP_267535251.1">
    <property type="nucleotide sequence ID" value="NZ_JAPNKA010000001.1"/>
</dbReference>
<sequence>MHFLLGGTGLGLQLKSTMPAWMRRLESNRSLSAPIGTENIKKGNQWGSTSA</sequence>
<organism evidence="1 2">
    <name type="scientific">Archangium lansingense</name>
    <dbReference type="NCBI Taxonomy" id="2995310"/>
    <lineage>
        <taxon>Bacteria</taxon>
        <taxon>Pseudomonadati</taxon>
        <taxon>Myxococcota</taxon>
        <taxon>Myxococcia</taxon>
        <taxon>Myxococcales</taxon>
        <taxon>Cystobacterineae</taxon>
        <taxon>Archangiaceae</taxon>
        <taxon>Archangium</taxon>
    </lineage>
</organism>
<dbReference type="Proteomes" id="UP001207654">
    <property type="component" value="Unassembled WGS sequence"/>
</dbReference>
<protein>
    <submittedName>
        <fullName evidence="1">Uncharacterized protein</fullName>
    </submittedName>
</protein>
<comment type="caution">
    <text evidence="1">The sequence shown here is derived from an EMBL/GenBank/DDBJ whole genome shotgun (WGS) entry which is preliminary data.</text>
</comment>
<reference evidence="1 2" key="1">
    <citation type="submission" date="2022-11" db="EMBL/GenBank/DDBJ databases">
        <title>Minimal conservation of predation-associated metabolite biosynthetic gene clusters underscores biosynthetic potential of Myxococcota including descriptions for ten novel species: Archangium lansinium sp. nov., Myxococcus landrumus sp. nov., Nannocystis bai.</title>
        <authorList>
            <person name="Ahearne A."/>
            <person name="Stevens C."/>
            <person name="Phillips K."/>
        </authorList>
    </citation>
    <scope>NUCLEOTIDE SEQUENCE [LARGE SCALE GENOMIC DNA]</scope>
    <source>
        <strain evidence="1 2">MIWBW</strain>
    </source>
</reference>
<keyword evidence="2" id="KW-1185">Reference proteome</keyword>
<gene>
    <name evidence="1" type="ORF">OV287_17935</name>
</gene>
<evidence type="ECO:0000313" key="2">
    <source>
        <dbReference type="Proteomes" id="UP001207654"/>
    </source>
</evidence>
<proteinExistence type="predicted"/>
<dbReference type="EMBL" id="JAPNKA010000001">
    <property type="protein sequence ID" value="MCY1076359.1"/>
    <property type="molecule type" value="Genomic_DNA"/>
</dbReference>
<evidence type="ECO:0000313" key="1">
    <source>
        <dbReference type="EMBL" id="MCY1076359.1"/>
    </source>
</evidence>